<dbReference type="AlphaFoldDB" id="A0A1R3V5D0"/>
<sequence length="524" mass="57136">MRSVYLFLMLFFTVFSAEALADRRIALVFGNSTYQNVRRLPNSTNDAKDMAFKLKSLGFEVVSGSDLELAAMRTTVRDFIKKINAADIALFYYSGHGLQVDGNNYMVPVDAHLASYDDLEFETLPMDLVIAAMERNSKVSLVFLDACRDNPFAENLARSMGTRSASVGRGLAKLGSGVGSLIAFATQPGNVAFDGSDRNSPFTTALLRHLGTPGQDVTRDLIYVRRDVLEATHGKQVPWDNSSLTGEVVLNPGVAQVPKPESPSTSAPVETETAVEIAYWETIKDSANKNFFQAYLERYPNGAFAALAKLKIEALDEEKGRLQEGSAARSSDDAKAMTRRDDEGFGHLALSTQRELSRVGCLVGQIDGKWGLASKKALQDFARRRGINLASAEPTPDLLKGLKGVRETVCPLSCPDGMEAQEGRCQSAVAGFDGMWALTRRATNPSCGWRELTSNILITEGQILSPSWEGKVAGDGASTIILRFVHEGRNERNILYVRLNGKRGSGKFYHVGGECAGVVELRKL</sequence>
<dbReference type="EMBL" id="FTPD01000005">
    <property type="protein sequence ID" value="SIT53594.1"/>
    <property type="molecule type" value="Genomic_DNA"/>
</dbReference>
<dbReference type="STRING" id="1631249.BQ8794_130078"/>
<organism evidence="2 3">
    <name type="scientific">Mesorhizobium prunaredense</name>
    <dbReference type="NCBI Taxonomy" id="1631249"/>
    <lineage>
        <taxon>Bacteria</taxon>
        <taxon>Pseudomonadati</taxon>
        <taxon>Pseudomonadota</taxon>
        <taxon>Alphaproteobacteria</taxon>
        <taxon>Hyphomicrobiales</taxon>
        <taxon>Phyllobacteriaceae</taxon>
        <taxon>Mesorhizobium</taxon>
    </lineage>
</organism>
<dbReference type="PANTHER" id="PTHR22576:SF37">
    <property type="entry name" value="MUCOSA-ASSOCIATED LYMPHOID TISSUE LYMPHOMA TRANSLOCATION PROTEIN 1"/>
    <property type="match status" value="1"/>
</dbReference>
<dbReference type="GO" id="GO:0006508">
    <property type="term" value="P:proteolysis"/>
    <property type="evidence" value="ECO:0007669"/>
    <property type="project" value="InterPro"/>
</dbReference>
<proteinExistence type="predicted"/>
<dbReference type="Proteomes" id="UP000188388">
    <property type="component" value="Unassembled WGS sequence"/>
</dbReference>
<reference evidence="3" key="1">
    <citation type="submission" date="2017-01" db="EMBL/GenBank/DDBJ databases">
        <authorList>
            <person name="Brunel B."/>
        </authorList>
    </citation>
    <scope>NUCLEOTIDE SEQUENCE [LARGE SCALE GENOMIC DNA]</scope>
</reference>
<dbReference type="PROSITE" id="PS50208">
    <property type="entry name" value="CASPASE_P20"/>
    <property type="match status" value="1"/>
</dbReference>
<evidence type="ECO:0000313" key="2">
    <source>
        <dbReference type="EMBL" id="SIT53594.1"/>
    </source>
</evidence>
<keyword evidence="3" id="KW-1185">Reference proteome</keyword>
<name>A0A1R3V5D0_9HYPH</name>
<dbReference type="Pfam" id="PF00656">
    <property type="entry name" value="Peptidase_C14"/>
    <property type="match status" value="1"/>
</dbReference>
<protein>
    <submittedName>
        <fullName evidence="2">Caspase</fullName>
    </submittedName>
</protein>
<dbReference type="Gene3D" id="3.40.50.1460">
    <property type="match status" value="1"/>
</dbReference>
<dbReference type="InterPro" id="IPR011600">
    <property type="entry name" value="Pept_C14_caspase"/>
</dbReference>
<dbReference type="SUPFAM" id="SSF52129">
    <property type="entry name" value="Caspase-like"/>
    <property type="match status" value="1"/>
</dbReference>
<dbReference type="GO" id="GO:0004197">
    <property type="term" value="F:cysteine-type endopeptidase activity"/>
    <property type="evidence" value="ECO:0007669"/>
    <property type="project" value="InterPro"/>
</dbReference>
<accession>A0A1R3V5D0</accession>
<dbReference type="RefSeq" id="WP_077373653.1">
    <property type="nucleotide sequence ID" value="NZ_FTPD01000005.1"/>
</dbReference>
<dbReference type="PANTHER" id="PTHR22576">
    <property type="entry name" value="MUCOSA ASSOCIATED LYMPHOID TISSUE LYMPHOMA TRANSLOCATION PROTEIN 1/PARACASPASE"/>
    <property type="match status" value="1"/>
</dbReference>
<evidence type="ECO:0000313" key="3">
    <source>
        <dbReference type="Proteomes" id="UP000188388"/>
    </source>
</evidence>
<dbReference type="InterPro" id="IPR029030">
    <property type="entry name" value="Caspase-like_dom_sf"/>
</dbReference>
<gene>
    <name evidence="2" type="ORF">BQ8794_130078</name>
</gene>
<dbReference type="InterPro" id="IPR001309">
    <property type="entry name" value="Pept_C14_p20"/>
</dbReference>
<dbReference type="InterPro" id="IPR052039">
    <property type="entry name" value="Caspase-related_regulators"/>
</dbReference>
<feature type="domain" description="Caspase family p20" evidence="1">
    <location>
        <begin position="22"/>
        <end position="99"/>
    </location>
</feature>
<evidence type="ECO:0000259" key="1">
    <source>
        <dbReference type="PROSITE" id="PS50208"/>
    </source>
</evidence>